<dbReference type="PANTHER" id="PTHR10953">
    <property type="entry name" value="UBIQUITIN-ACTIVATING ENZYME E1"/>
    <property type="match status" value="1"/>
</dbReference>
<evidence type="ECO:0000259" key="10">
    <source>
        <dbReference type="Pfam" id="PF00899"/>
    </source>
</evidence>
<accession>A0A8B9FQG0</accession>
<feature type="domain" description="THIF-type NAD/FAD binding fold" evidence="10">
    <location>
        <begin position="4"/>
        <end position="137"/>
    </location>
</feature>
<evidence type="ECO:0000313" key="11">
    <source>
        <dbReference type="Ensembl" id="ENSACOP00000013694.1"/>
    </source>
</evidence>
<reference evidence="11" key="1">
    <citation type="submission" date="2025-08" db="UniProtKB">
        <authorList>
            <consortium name="Ensembl"/>
        </authorList>
    </citation>
    <scope>IDENTIFICATION</scope>
</reference>
<reference evidence="11" key="2">
    <citation type="submission" date="2025-09" db="UniProtKB">
        <authorList>
            <consortium name="Ensembl"/>
        </authorList>
    </citation>
    <scope>IDENTIFICATION</scope>
</reference>
<dbReference type="Gene3D" id="3.40.50.720">
    <property type="entry name" value="NAD(P)-binding Rossmann-like Domain"/>
    <property type="match status" value="1"/>
</dbReference>
<dbReference type="GO" id="GO:0016925">
    <property type="term" value="P:protein sumoylation"/>
    <property type="evidence" value="ECO:0007669"/>
    <property type="project" value="TreeGrafter"/>
</dbReference>
<evidence type="ECO:0000256" key="1">
    <source>
        <dbReference type="ARBA" id="ARBA00004123"/>
    </source>
</evidence>
<feature type="region of interest" description="Disordered" evidence="9">
    <location>
        <begin position="152"/>
        <end position="171"/>
    </location>
</feature>
<dbReference type="Ensembl" id="ENSACOT00000014176.1">
    <property type="protein sequence ID" value="ENSACOP00000013694.1"/>
    <property type="gene ID" value="ENSACOG00000009500.1"/>
</dbReference>
<evidence type="ECO:0000256" key="6">
    <source>
        <dbReference type="ARBA" id="ARBA00026003"/>
    </source>
</evidence>
<evidence type="ECO:0000256" key="3">
    <source>
        <dbReference type="ARBA" id="ARBA00005673"/>
    </source>
</evidence>
<evidence type="ECO:0000256" key="8">
    <source>
        <dbReference type="ARBA" id="ARBA00044354"/>
    </source>
</evidence>
<dbReference type="SUPFAM" id="SSF69572">
    <property type="entry name" value="Activating enzymes of the ubiquitin-like proteins"/>
    <property type="match status" value="1"/>
</dbReference>
<evidence type="ECO:0000256" key="9">
    <source>
        <dbReference type="SAM" id="MobiDB-lite"/>
    </source>
</evidence>
<comment type="subcellular location">
    <subcellularLocation>
        <location evidence="1">Nucleus</location>
    </subcellularLocation>
</comment>
<evidence type="ECO:0000313" key="12">
    <source>
        <dbReference type="Proteomes" id="UP000694522"/>
    </source>
</evidence>
<comment type="subunit">
    <text evidence="6">Heterodimer of SAE1 and UBA2/SAE2. The heterodimer corresponds to the two domains that are encoded on a single polypeptide chain in ubiquitin-activating enzyme E1. Interacts with UBE2I.</text>
</comment>
<dbReference type="GO" id="GO:0019948">
    <property type="term" value="F:SUMO activating enzyme activity"/>
    <property type="evidence" value="ECO:0007669"/>
    <property type="project" value="TreeGrafter"/>
</dbReference>
<sequence>RNLLRASRVLLVGMKGLGAEVAKNLILAGVKGLTMLDHQQVSQEDTRAQFLIPGGSLGRNRAEASLERAQNLNPMVDVKADAGNVDTKPEEFFTQFDAVCLTCCSRDVMVKVNHICHKNSVKFFAGDVFGYHGYMFADLGDHDFVEEKTKVPKASPGVEDGPDTKKARVDPSETTMVKKRLVFCPLKEALSVDWSGEKAAAALKRTAPDYFLLQG</sequence>
<dbReference type="InterPro" id="IPR045886">
    <property type="entry name" value="ThiF/MoeB/HesA"/>
</dbReference>
<dbReference type="PRINTS" id="PR01849">
    <property type="entry name" value="UBIQUITINACT"/>
</dbReference>
<protein>
    <recommendedName>
        <fullName evidence="7">SUMO-activating enzyme subunit 1</fullName>
    </recommendedName>
    <alternativeName>
        <fullName evidence="8">Ubiquitin-like 1-activating enzyme E1A</fullName>
    </alternativeName>
</protein>
<keyword evidence="12" id="KW-1185">Reference proteome</keyword>
<dbReference type="Pfam" id="PF00899">
    <property type="entry name" value="ThiF"/>
    <property type="match status" value="1"/>
</dbReference>
<feature type="compositionally biased region" description="Basic and acidic residues" evidence="9">
    <location>
        <begin position="162"/>
        <end position="171"/>
    </location>
</feature>
<evidence type="ECO:0000256" key="5">
    <source>
        <dbReference type="ARBA" id="ARBA00023242"/>
    </source>
</evidence>
<keyword evidence="5" id="KW-0539">Nucleus</keyword>
<dbReference type="AlphaFoldDB" id="A0A8B9FQG0"/>
<name>A0A8B9FQG0_9PSIT</name>
<dbReference type="GO" id="GO:0005737">
    <property type="term" value="C:cytoplasm"/>
    <property type="evidence" value="ECO:0007669"/>
    <property type="project" value="TreeGrafter"/>
</dbReference>
<keyword evidence="4" id="KW-0833">Ubl conjugation pathway</keyword>
<dbReference type="InterPro" id="IPR035985">
    <property type="entry name" value="Ubiquitin-activating_enz"/>
</dbReference>
<evidence type="ECO:0000256" key="4">
    <source>
        <dbReference type="ARBA" id="ARBA00022786"/>
    </source>
</evidence>
<evidence type="ECO:0000256" key="7">
    <source>
        <dbReference type="ARBA" id="ARBA00044187"/>
    </source>
</evidence>
<comment type="similarity">
    <text evidence="3">Belongs to the ubiquitin-activating E1 family.</text>
</comment>
<evidence type="ECO:0000256" key="2">
    <source>
        <dbReference type="ARBA" id="ARBA00004718"/>
    </source>
</evidence>
<proteinExistence type="inferred from homology"/>
<dbReference type="InterPro" id="IPR000594">
    <property type="entry name" value="ThiF_NAD_FAD-bd"/>
</dbReference>
<dbReference type="Proteomes" id="UP000694522">
    <property type="component" value="Unplaced"/>
</dbReference>
<comment type="pathway">
    <text evidence="2">Protein modification; protein sumoylation.</text>
</comment>
<dbReference type="PANTHER" id="PTHR10953:SF162">
    <property type="entry name" value="SUMO-ACTIVATING ENZYME SUBUNIT 1"/>
    <property type="match status" value="1"/>
</dbReference>
<dbReference type="GO" id="GO:0031510">
    <property type="term" value="C:SUMO activating enzyme complex"/>
    <property type="evidence" value="ECO:0007669"/>
    <property type="project" value="TreeGrafter"/>
</dbReference>
<organism evidence="11 12">
    <name type="scientific">Amazona collaria</name>
    <name type="common">yellow-billed parrot</name>
    <dbReference type="NCBI Taxonomy" id="241587"/>
    <lineage>
        <taxon>Eukaryota</taxon>
        <taxon>Metazoa</taxon>
        <taxon>Chordata</taxon>
        <taxon>Craniata</taxon>
        <taxon>Vertebrata</taxon>
        <taxon>Euteleostomi</taxon>
        <taxon>Archelosauria</taxon>
        <taxon>Archosauria</taxon>
        <taxon>Dinosauria</taxon>
        <taxon>Saurischia</taxon>
        <taxon>Theropoda</taxon>
        <taxon>Coelurosauria</taxon>
        <taxon>Aves</taxon>
        <taxon>Neognathae</taxon>
        <taxon>Neoaves</taxon>
        <taxon>Telluraves</taxon>
        <taxon>Australaves</taxon>
        <taxon>Psittaciformes</taxon>
        <taxon>Psittacidae</taxon>
        <taxon>Amazona</taxon>
    </lineage>
</organism>
<dbReference type="InterPro" id="IPR000011">
    <property type="entry name" value="UBQ/SUMO-activ_enz_E1-like"/>
</dbReference>